<dbReference type="RefSeq" id="WP_317276715.1">
    <property type="nucleotide sequence ID" value="NZ_JAWJWH010000011.1"/>
</dbReference>
<evidence type="ECO:0000256" key="1">
    <source>
        <dbReference type="SAM" id="SignalP"/>
    </source>
</evidence>
<evidence type="ECO:0000313" key="3">
    <source>
        <dbReference type="EMBL" id="MDV4188410.1"/>
    </source>
</evidence>
<protein>
    <submittedName>
        <fullName evidence="3">Rap1a/Tai family immunity protein</fullName>
    </submittedName>
</protein>
<feature type="domain" description="Rap1a immunity protein" evidence="2">
    <location>
        <begin position="30"/>
        <end position="131"/>
    </location>
</feature>
<organism evidence="3 4">
    <name type="scientific">Rhizobium brockwellii</name>
    <dbReference type="NCBI Taxonomy" id="3019932"/>
    <lineage>
        <taxon>Bacteria</taxon>
        <taxon>Pseudomonadati</taxon>
        <taxon>Pseudomonadota</taxon>
        <taxon>Alphaproteobacteria</taxon>
        <taxon>Hyphomicrobiales</taxon>
        <taxon>Rhizobiaceae</taxon>
        <taxon>Rhizobium/Agrobacterium group</taxon>
        <taxon>Rhizobium</taxon>
    </lineage>
</organism>
<keyword evidence="4" id="KW-1185">Reference proteome</keyword>
<keyword evidence="1" id="KW-0732">Signal</keyword>
<dbReference type="Gene3D" id="1.10.890.40">
    <property type="match status" value="1"/>
</dbReference>
<dbReference type="EMBL" id="JAWJWI010000012">
    <property type="protein sequence ID" value="MDV4188410.1"/>
    <property type="molecule type" value="Genomic_DNA"/>
</dbReference>
<feature type="signal peptide" evidence="1">
    <location>
        <begin position="1"/>
        <end position="24"/>
    </location>
</feature>
<dbReference type="Proteomes" id="UP001187203">
    <property type="component" value="Unassembled WGS sequence"/>
</dbReference>
<accession>A0ABU3YRE7</accession>
<proteinExistence type="predicted"/>
<dbReference type="Pfam" id="PF18602">
    <property type="entry name" value="Rap1a"/>
    <property type="match status" value="1"/>
</dbReference>
<name>A0ABU3YRE7_9HYPH</name>
<dbReference type="InterPro" id="IPR041238">
    <property type="entry name" value="Rap1a"/>
</dbReference>
<reference evidence="4" key="1">
    <citation type="journal article" date="2023" name="Int. J. Mol. Sci.">
        <title>Genomic and Metabolic Characterization of Plant Growth-Promoting Rhizobacteria Isolated from Nodules of Clovers Grown in Non-Farmed Soil.</title>
        <authorList>
            <person name="Wojcik M."/>
            <person name="Koper P."/>
            <person name="Zebracki K."/>
            <person name="Marczak M."/>
            <person name="Mazur A."/>
        </authorList>
    </citation>
    <scope>NUCLEOTIDE SEQUENCE [LARGE SCALE GENOMIC DNA]</scope>
    <source>
        <strain evidence="4">KB12</strain>
    </source>
</reference>
<comment type="caution">
    <text evidence="3">The sequence shown here is derived from an EMBL/GenBank/DDBJ whole genome shotgun (WGS) entry which is preliminary data.</text>
</comment>
<feature type="chain" id="PRO_5047533994" evidence="1">
    <location>
        <begin position="25"/>
        <end position="132"/>
    </location>
</feature>
<evidence type="ECO:0000313" key="4">
    <source>
        <dbReference type="Proteomes" id="UP001187203"/>
    </source>
</evidence>
<evidence type="ECO:0000259" key="2">
    <source>
        <dbReference type="Pfam" id="PF18602"/>
    </source>
</evidence>
<sequence length="132" mass="14553">MNHKMLLRYVLPIAALLCPVIAHADAAFMTGNKLLENCEKEKLLVLGYMMGVVDKGVLDSNVADWGLEHEPGSMQLKVVGKFVRTNRCVPDGATSGQMVDVVCKWLNDHPADRHKYGPSLIASAFEDAWPCE</sequence>
<gene>
    <name evidence="3" type="ORF">R1523_23210</name>
</gene>